<evidence type="ECO:0000256" key="4">
    <source>
        <dbReference type="ARBA" id="ARBA00022692"/>
    </source>
</evidence>
<keyword evidence="9" id="KW-0739">Sodium transport</keyword>
<comment type="caution">
    <text evidence="13">The sequence shown here is derived from an EMBL/GenBank/DDBJ whole genome shotgun (WGS) entry which is preliminary data.</text>
</comment>
<feature type="transmembrane region" description="Helical" evidence="11">
    <location>
        <begin position="396"/>
        <end position="421"/>
    </location>
</feature>
<feature type="transmembrane region" description="Helical" evidence="11">
    <location>
        <begin position="433"/>
        <end position="455"/>
    </location>
</feature>
<feature type="transmembrane region" description="Helical" evidence="11">
    <location>
        <begin position="270"/>
        <end position="287"/>
    </location>
</feature>
<dbReference type="NCBIfam" id="NF038006">
    <property type="entry name" value="NhaD_1"/>
    <property type="match status" value="1"/>
</dbReference>
<feature type="transmembrane region" description="Helical" evidence="11">
    <location>
        <begin position="31"/>
        <end position="50"/>
    </location>
</feature>
<comment type="similarity">
    <text evidence="10">Belongs to the NhaD Na(+)/H(+) (TC 2.A.62) antiporter family.</text>
</comment>
<dbReference type="RefSeq" id="WP_132007238.1">
    <property type="nucleotide sequence ID" value="NZ_SMFK01000010.1"/>
</dbReference>
<feature type="transmembrane region" description="Helical" evidence="11">
    <location>
        <begin position="360"/>
        <end position="384"/>
    </location>
</feature>
<feature type="transmembrane region" description="Helical" evidence="11">
    <location>
        <begin position="162"/>
        <end position="181"/>
    </location>
</feature>
<dbReference type="Proteomes" id="UP000295479">
    <property type="component" value="Unassembled WGS sequence"/>
</dbReference>
<keyword evidence="3" id="KW-0050">Antiport</keyword>
<name>A0A4R5CBG9_9FLAO</name>
<evidence type="ECO:0000256" key="11">
    <source>
        <dbReference type="SAM" id="Phobius"/>
    </source>
</evidence>
<organism evidence="13 14">
    <name type="scientific">Flavobacterium cellulosilyticum</name>
    <dbReference type="NCBI Taxonomy" id="2541731"/>
    <lineage>
        <taxon>Bacteria</taxon>
        <taxon>Pseudomonadati</taxon>
        <taxon>Bacteroidota</taxon>
        <taxon>Flavobacteriia</taxon>
        <taxon>Flavobacteriales</taxon>
        <taxon>Flavobacteriaceae</taxon>
        <taxon>Flavobacterium</taxon>
    </lineage>
</organism>
<dbReference type="OrthoDB" id="9772058at2"/>
<keyword evidence="7" id="KW-0406">Ion transport</keyword>
<dbReference type="GO" id="GO:0006814">
    <property type="term" value="P:sodium ion transport"/>
    <property type="evidence" value="ECO:0007669"/>
    <property type="project" value="UniProtKB-KW"/>
</dbReference>
<keyword evidence="8 11" id="KW-0472">Membrane</keyword>
<evidence type="ECO:0000256" key="1">
    <source>
        <dbReference type="ARBA" id="ARBA00004141"/>
    </source>
</evidence>
<feature type="transmembrane region" description="Helical" evidence="11">
    <location>
        <begin position="84"/>
        <end position="104"/>
    </location>
</feature>
<keyword evidence="4 11" id="KW-0812">Transmembrane</keyword>
<keyword evidence="2" id="KW-0813">Transport</keyword>
<evidence type="ECO:0000256" key="8">
    <source>
        <dbReference type="ARBA" id="ARBA00023136"/>
    </source>
</evidence>
<feature type="transmembrane region" description="Helical" evidence="11">
    <location>
        <begin position="201"/>
        <end position="219"/>
    </location>
</feature>
<keyword evidence="6" id="KW-0915">Sodium</keyword>
<sequence length="456" mass="50395">MEVIIVLLFVIGYLLITLEHPLKLDKSVPALLMASIMWGFLSIGFNNGWFSIINEKGEIFNVLKGNIEAQHEGFLSTLKHQFSATAEILIFLIGAMTIVELIDLHKGFDVLKNFIRTKSKVKLLWTLGIVGFFLSAIIDNLTATIVLVTVLRKLIHNKEERIWFASLIIIAANAGGAWSPIGDVTTTMLWIANKLTANGLMEYVVIPSIVCFAVPFAIASRLKIFKGNVNIPETKQSDDKLLSSKKMLYLGLGAIIFVPIFKTITHLPPYLGMVFSLGIVWLVSEFIHPEENFDKKQNTRYSVHTALSRIEFSSILFFLGILMAVGALEVMVFGTIHNEPVGTLHFAAESLSNAIPNMDLVVILLGMFSSVIDNVPLVAATMGMYAFETDSPVWHFIAYCAGTGGSMLIIGSAAGVAAMGMEKIDFIWYLKKITWLAFAGFISGALCFIAIEHYFR</sequence>
<gene>
    <name evidence="13" type="ORF">E0F76_13905</name>
</gene>
<keyword evidence="14" id="KW-1185">Reference proteome</keyword>
<evidence type="ECO:0000259" key="12">
    <source>
        <dbReference type="Pfam" id="PF03600"/>
    </source>
</evidence>
<evidence type="ECO:0000313" key="14">
    <source>
        <dbReference type="Proteomes" id="UP000295479"/>
    </source>
</evidence>
<dbReference type="PANTHER" id="PTHR43269">
    <property type="entry name" value="SODIUM/PROTON ANTIPORTER 1-RELATED"/>
    <property type="match status" value="1"/>
</dbReference>
<dbReference type="AlphaFoldDB" id="A0A4R5CBG9"/>
<dbReference type="InterPro" id="IPR004680">
    <property type="entry name" value="Cit_transptr-like_dom"/>
</dbReference>
<feature type="transmembrane region" description="Helical" evidence="11">
    <location>
        <begin position="315"/>
        <end position="336"/>
    </location>
</feature>
<dbReference type="Pfam" id="PF03600">
    <property type="entry name" value="CitMHS"/>
    <property type="match status" value="1"/>
</dbReference>
<evidence type="ECO:0000256" key="9">
    <source>
        <dbReference type="ARBA" id="ARBA00023201"/>
    </source>
</evidence>
<evidence type="ECO:0000313" key="13">
    <source>
        <dbReference type="EMBL" id="TDD95553.1"/>
    </source>
</evidence>
<feature type="domain" description="Citrate transporter-like" evidence="12">
    <location>
        <begin position="13"/>
        <end position="382"/>
    </location>
</feature>
<protein>
    <submittedName>
        <fullName evidence="13">Sodium:proton antiporter</fullName>
    </submittedName>
</protein>
<evidence type="ECO:0000256" key="6">
    <source>
        <dbReference type="ARBA" id="ARBA00023053"/>
    </source>
</evidence>
<reference evidence="13 14" key="1">
    <citation type="submission" date="2019-03" db="EMBL/GenBank/DDBJ databases">
        <title>Flavobacterium AR-3-4 sp. nov. isolated from arctic soil.</title>
        <authorList>
            <person name="Chaudhary D.K."/>
        </authorList>
    </citation>
    <scope>NUCLEOTIDE SEQUENCE [LARGE SCALE GENOMIC DNA]</scope>
    <source>
        <strain evidence="13 14">AR-3-4</strain>
    </source>
</reference>
<evidence type="ECO:0000256" key="10">
    <source>
        <dbReference type="ARBA" id="ARBA00025753"/>
    </source>
</evidence>
<proteinExistence type="inferred from homology"/>
<dbReference type="EMBL" id="SMFK01000010">
    <property type="protein sequence ID" value="TDD95553.1"/>
    <property type="molecule type" value="Genomic_DNA"/>
</dbReference>
<dbReference type="GO" id="GO:0015297">
    <property type="term" value="F:antiporter activity"/>
    <property type="evidence" value="ECO:0007669"/>
    <property type="project" value="UniProtKB-KW"/>
</dbReference>
<feature type="transmembrane region" description="Helical" evidence="11">
    <location>
        <begin position="124"/>
        <end position="150"/>
    </location>
</feature>
<keyword evidence="5 11" id="KW-1133">Transmembrane helix</keyword>
<evidence type="ECO:0000256" key="3">
    <source>
        <dbReference type="ARBA" id="ARBA00022449"/>
    </source>
</evidence>
<comment type="subcellular location">
    <subcellularLocation>
        <location evidence="1">Membrane</location>
        <topology evidence="1">Multi-pass membrane protein</topology>
    </subcellularLocation>
</comment>
<accession>A0A4R5CBG9</accession>
<evidence type="ECO:0000256" key="7">
    <source>
        <dbReference type="ARBA" id="ARBA00023065"/>
    </source>
</evidence>
<evidence type="ECO:0000256" key="2">
    <source>
        <dbReference type="ARBA" id="ARBA00022448"/>
    </source>
</evidence>
<dbReference type="PANTHER" id="PTHR43269:SF2">
    <property type="entry name" value="SODIUM_PROTON ANTIPORTER 1-RELATED"/>
    <property type="match status" value="1"/>
</dbReference>
<feature type="transmembrane region" description="Helical" evidence="11">
    <location>
        <begin position="247"/>
        <end position="264"/>
    </location>
</feature>
<dbReference type="InterPro" id="IPR045016">
    <property type="entry name" value="NhaD-like"/>
</dbReference>
<dbReference type="GO" id="GO:0016020">
    <property type="term" value="C:membrane"/>
    <property type="evidence" value="ECO:0007669"/>
    <property type="project" value="UniProtKB-SubCell"/>
</dbReference>
<evidence type="ECO:0000256" key="5">
    <source>
        <dbReference type="ARBA" id="ARBA00022989"/>
    </source>
</evidence>